<dbReference type="EMBL" id="JAUTXU010000272">
    <property type="protein sequence ID" value="KAK3691201.1"/>
    <property type="molecule type" value="Genomic_DNA"/>
</dbReference>
<evidence type="ECO:0000313" key="1">
    <source>
        <dbReference type="EMBL" id="KAK3691201.1"/>
    </source>
</evidence>
<keyword evidence="2" id="KW-1185">Reference proteome</keyword>
<sequence length="377" mass="40994">MTSAKPHVIIIGAGVTGLTSAYFLADAGYDVTVIAAHVPGDESIEYTSPWAGAHWRTSATPAEPTICDWDVQTFEYWVELLEREGRDAGLPKCGIKMQDSYHFWDTELQEDLWWAPHVKDFRQLSPLRDPVATINDSSSNKDDAPQIKWAAACRAPSINVPQYLLYLQSQARCLGVQVIKARLPTDAGFENALLSAESTAKAHGRKKADIFLNATGLGAAKLCGDEGMYPIRGQTVLVKGEAKATRTRNGDGYVAYCIPRPGSGMTILGGTKEVGNWSEAADPETTRLILERNRVLAPELLTGEEGGFEVVSVQCGLRPGRKGGTRMEREIVGRRRVVHAYGHASGGYQNSVGSARLVLRLVERSLDGDGVRATARL</sequence>
<reference evidence="1" key="1">
    <citation type="submission" date="2023-07" db="EMBL/GenBank/DDBJ databases">
        <title>Black Yeasts Isolated from many extreme environments.</title>
        <authorList>
            <person name="Coleine C."/>
            <person name="Stajich J.E."/>
            <person name="Selbmann L."/>
        </authorList>
    </citation>
    <scope>NUCLEOTIDE SEQUENCE</scope>
    <source>
        <strain evidence="1">CCFEE 5714</strain>
    </source>
</reference>
<comment type="caution">
    <text evidence="1">The sequence shown here is derived from an EMBL/GenBank/DDBJ whole genome shotgun (WGS) entry which is preliminary data.</text>
</comment>
<gene>
    <name evidence="1" type="ORF">LTR37_018789</name>
</gene>
<protein>
    <submittedName>
        <fullName evidence="1">Uncharacterized protein</fullName>
    </submittedName>
</protein>
<dbReference type="Proteomes" id="UP001281147">
    <property type="component" value="Unassembled WGS sequence"/>
</dbReference>
<name>A0ACC3MG09_9PEZI</name>
<proteinExistence type="predicted"/>
<evidence type="ECO:0000313" key="2">
    <source>
        <dbReference type="Proteomes" id="UP001281147"/>
    </source>
</evidence>
<organism evidence="1 2">
    <name type="scientific">Vermiconidia calcicola</name>
    <dbReference type="NCBI Taxonomy" id="1690605"/>
    <lineage>
        <taxon>Eukaryota</taxon>
        <taxon>Fungi</taxon>
        <taxon>Dikarya</taxon>
        <taxon>Ascomycota</taxon>
        <taxon>Pezizomycotina</taxon>
        <taxon>Dothideomycetes</taxon>
        <taxon>Dothideomycetidae</taxon>
        <taxon>Mycosphaerellales</taxon>
        <taxon>Extremaceae</taxon>
        <taxon>Vermiconidia</taxon>
    </lineage>
</organism>
<accession>A0ACC3MG09</accession>